<evidence type="ECO:0000256" key="3">
    <source>
        <dbReference type="ARBA" id="ARBA00022475"/>
    </source>
</evidence>
<feature type="coiled-coil region" evidence="16">
    <location>
        <begin position="337"/>
        <end position="364"/>
    </location>
</feature>
<dbReference type="Gene3D" id="2.60.120.10">
    <property type="entry name" value="Jelly Rolls"/>
    <property type="match status" value="1"/>
</dbReference>
<feature type="coiled-coil region" evidence="16">
    <location>
        <begin position="75"/>
        <end position="184"/>
    </location>
</feature>
<dbReference type="GO" id="GO:0086013">
    <property type="term" value="P:membrane repolarization during cardiac muscle cell action potential"/>
    <property type="evidence" value="ECO:0007669"/>
    <property type="project" value="TreeGrafter"/>
</dbReference>
<dbReference type="InterPro" id="IPR039008">
    <property type="entry name" value="IF_rod_dom"/>
</dbReference>
<feature type="coiled-coil region" evidence="16">
    <location>
        <begin position="238"/>
        <end position="279"/>
    </location>
</feature>
<feature type="domain" description="IF rod" evidence="20">
    <location>
        <begin position="85"/>
        <end position="370"/>
    </location>
</feature>
<dbReference type="InterPro" id="IPR003938">
    <property type="entry name" value="K_chnl_volt-dep_EAG/ELK/ERG"/>
</dbReference>
<dbReference type="PANTHER" id="PTHR10217:SF638">
    <property type="entry name" value="ERG K+ CHANNEL"/>
    <property type="match status" value="1"/>
</dbReference>
<dbReference type="Pfam" id="PF00027">
    <property type="entry name" value="cNMP_binding"/>
    <property type="match status" value="1"/>
</dbReference>
<comment type="catalytic activity">
    <reaction evidence="15">
        <text>K(+)(in) = K(+)(out)</text>
        <dbReference type="Rhea" id="RHEA:29463"/>
        <dbReference type="ChEBI" id="CHEBI:29103"/>
    </reaction>
</comment>
<feature type="transmembrane region" description="Helical" evidence="18">
    <location>
        <begin position="820"/>
        <end position="837"/>
    </location>
</feature>
<evidence type="ECO:0000256" key="5">
    <source>
        <dbReference type="ARBA" id="ARBA00022692"/>
    </source>
</evidence>
<dbReference type="SUPFAM" id="SSF81324">
    <property type="entry name" value="Voltage-gated potassium channels"/>
    <property type="match status" value="1"/>
</dbReference>
<dbReference type="Gene3D" id="3.30.450.20">
    <property type="entry name" value="PAS domain"/>
    <property type="match status" value="1"/>
</dbReference>
<dbReference type="Proteomes" id="UP000289886">
    <property type="component" value="Unassembled WGS sequence"/>
</dbReference>
<keyword evidence="4" id="KW-0633">Potassium transport</keyword>
<evidence type="ECO:0000256" key="8">
    <source>
        <dbReference type="ARBA" id="ARBA00022882"/>
    </source>
</evidence>
<dbReference type="InterPro" id="IPR006821">
    <property type="entry name" value="Intermed_filament_DNA-bd"/>
</dbReference>
<evidence type="ECO:0000313" key="22">
    <source>
        <dbReference type="Proteomes" id="UP000289886"/>
    </source>
</evidence>
<dbReference type="FunFam" id="1.20.5.500:FF:000001">
    <property type="entry name" value="Type II keratin 23"/>
    <property type="match status" value="1"/>
</dbReference>
<feature type="transmembrane region" description="Helical" evidence="18">
    <location>
        <begin position="992"/>
        <end position="1016"/>
    </location>
</feature>
<evidence type="ECO:0000256" key="11">
    <source>
        <dbReference type="ARBA" id="ARBA00023054"/>
    </source>
</evidence>
<dbReference type="InterPro" id="IPR018490">
    <property type="entry name" value="cNMP-bd_dom_sf"/>
</dbReference>
<evidence type="ECO:0000256" key="17">
    <source>
        <dbReference type="SAM" id="MobiDB-lite"/>
    </source>
</evidence>
<dbReference type="FunFam" id="1.10.1200.260:FF:000001">
    <property type="entry name" value="Potassium voltage-gated channel subfamily H member 7"/>
    <property type="match status" value="1"/>
</dbReference>
<feature type="transmembrane region" description="Helical" evidence="18">
    <location>
        <begin position="857"/>
        <end position="876"/>
    </location>
</feature>
<feature type="region of interest" description="Disordered" evidence="17">
    <location>
        <begin position="598"/>
        <end position="656"/>
    </location>
</feature>
<dbReference type="FunFam" id="3.30.450.20:FF:000001">
    <property type="entry name" value="Potassium voltage-gated channel subfamily H member 7"/>
    <property type="match status" value="1"/>
</dbReference>
<evidence type="ECO:0000313" key="21">
    <source>
        <dbReference type="EMBL" id="RXM99157.1"/>
    </source>
</evidence>
<evidence type="ECO:0000256" key="10">
    <source>
        <dbReference type="ARBA" id="ARBA00022989"/>
    </source>
</evidence>
<dbReference type="SMART" id="SM01391">
    <property type="entry name" value="Filament"/>
    <property type="match status" value="1"/>
</dbReference>
<keyword evidence="22" id="KW-1185">Reference proteome</keyword>
<evidence type="ECO:0000256" key="2">
    <source>
        <dbReference type="ARBA" id="ARBA00022448"/>
    </source>
</evidence>
<dbReference type="PANTHER" id="PTHR10217">
    <property type="entry name" value="VOLTAGE AND LIGAND GATED POTASSIUM CHANNEL"/>
    <property type="match status" value="1"/>
</dbReference>
<comment type="caution">
    <text evidence="21">The sequence shown here is derived from an EMBL/GenBank/DDBJ whole genome shotgun (WGS) entry which is preliminary data.</text>
</comment>
<dbReference type="FunFam" id="1.10.287.70:FF:000020">
    <property type="entry name" value="Potassium channel, voltage-gated eag-related subfamily H, member 7"/>
    <property type="match status" value="1"/>
</dbReference>
<evidence type="ECO:0000256" key="6">
    <source>
        <dbReference type="ARBA" id="ARBA00022754"/>
    </source>
</evidence>
<accession>A0A662YRE9</accession>
<feature type="transmembrane region" description="Helical" evidence="18">
    <location>
        <begin position="779"/>
        <end position="800"/>
    </location>
</feature>
<feature type="region of interest" description="Disordered" evidence="17">
    <location>
        <begin position="1222"/>
        <end position="1318"/>
    </location>
</feature>
<keyword evidence="5 18" id="KW-0812">Transmembrane</keyword>
<dbReference type="SUPFAM" id="SSF64593">
    <property type="entry name" value="Intermediate filament protein, coiled coil region"/>
    <property type="match status" value="1"/>
</dbReference>
<keyword evidence="10 18" id="KW-1133">Transmembrane helix</keyword>
<dbReference type="InterPro" id="IPR005821">
    <property type="entry name" value="Ion_trans_dom"/>
</dbReference>
<dbReference type="SUPFAM" id="SSF55785">
    <property type="entry name" value="PYP-like sensor domain (PAS domain)"/>
    <property type="match status" value="1"/>
</dbReference>
<keyword evidence="3" id="KW-1003">Cell membrane</keyword>
<dbReference type="PRINTS" id="PR01463">
    <property type="entry name" value="EAGCHANLFMLY"/>
</dbReference>
<keyword evidence="8" id="KW-0851">Voltage-gated channel</keyword>
<reference evidence="21 22" key="1">
    <citation type="submission" date="2019-01" db="EMBL/GenBank/DDBJ databases">
        <title>Draft Genome and Complete Hox-Cluster Characterization of the Sterlet Sturgeon (Acipenser ruthenus).</title>
        <authorList>
            <person name="Wei Q."/>
        </authorList>
    </citation>
    <scope>NUCLEOTIDE SEQUENCE [LARGE SCALE GENOMIC DNA]</scope>
    <source>
        <strain evidence="21">WHYD16114868_AA</strain>
        <tissue evidence="21">Blood</tissue>
    </source>
</reference>
<dbReference type="InterPro" id="IPR035965">
    <property type="entry name" value="PAS-like_dom_sf"/>
</dbReference>
<dbReference type="Gene3D" id="1.10.1200.260">
    <property type="match status" value="1"/>
</dbReference>
<keyword evidence="6" id="KW-0403">Intermediate filament</keyword>
<dbReference type="GO" id="GO:0086091">
    <property type="term" value="P:regulation of heart rate by cardiac conduction"/>
    <property type="evidence" value="ECO:0007669"/>
    <property type="project" value="TreeGrafter"/>
</dbReference>
<dbReference type="PRINTS" id="PR01470">
    <property type="entry name" value="ERGCHANNEL"/>
</dbReference>
<dbReference type="GO" id="GO:0005886">
    <property type="term" value="C:plasma membrane"/>
    <property type="evidence" value="ECO:0007669"/>
    <property type="project" value="UniProtKB-SubCell"/>
</dbReference>
<organism evidence="21 22">
    <name type="scientific">Acipenser ruthenus</name>
    <name type="common">Sterlet sturgeon</name>
    <dbReference type="NCBI Taxonomy" id="7906"/>
    <lineage>
        <taxon>Eukaryota</taxon>
        <taxon>Metazoa</taxon>
        <taxon>Chordata</taxon>
        <taxon>Craniata</taxon>
        <taxon>Vertebrata</taxon>
        <taxon>Euteleostomi</taxon>
        <taxon>Actinopterygii</taxon>
        <taxon>Chondrostei</taxon>
        <taxon>Acipenseriformes</taxon>
        <taxon>Acipenseridae</taxon>
        <taxon>Acipenser</taxon>
    </lineage>
</organism>
<dbReference type="GO" id="GO:0005882">
    <property type="term" value="C:intermediate filament"/>
    <property type="evidence" value="ECO:0007669"/>
    <property type="project" value="UniProtKB-KW"/>
</dbReference>
<evidence type="ECO:0000256" key="13">
    <source>
        <dbReference type="ARBA" id="ARBA00023136"/>
    </source>
</evidence>
<dbReference type="Gene3D" id="1.20.5.1160">
    <property type="entry name" value="Vasodilator-stimulated phosphoprotein"/>
    <property type="match status" value="2"/>
</dbReference>
<feature type="transmembrane region" description="Helical" evidence="18">
    <location>
        <begin position="897"/>
        <end position="923"/>
    </location>
</feature>
<keyword evidence="12" id="KW-0406">Ion transport</keyword>
<dbReference type="GO" id="GO:0005242">
    <property type="term" value="F:inward rectifier potassium channel activity"/>
    <property type="evidence" value="ECO:0007669"/>
    <property type="project" value="TreeGrafter"/>
</dbReference>
<dbReference type="Pfam" id="PF00038">
    <property type="entry name" value="Filament"/>
    <property type="match status" value="1"/>
</dbReference>
<evidence type="ECO:0000259" key="20">
    <source>
        <dbReference type="PROSITE" id="PS51842"/>
    </source>
</evidence>
<protein>
    <submittedName>
        <fullName evidence="21">Potassium voltage-gated channel subfamily H member 7</fullName>
    </submittedName>
</protein>
<keyword evidence="11 16" id="KW-0175">Coiled coil</keyword>
<dbReference type="InterPro" id="IPR014710">
    <property type="entry name" value="RmlC-like_jellyroll"/>
</dbReference>
<dbReference type="PROSITE" id="PS50042">
    <property type="entry name" value="CNMP_BINDING_3"/>
    <property type="match status" value="1"/>
</dbReference>
<sequence length="1553" mass="175579">MSLNLETQRVSSYRRMFPGRGLKKQSSGRYSLGSSPRYGSIMFSSSPRVSMGRVKSSALGLSQDRVDFSLADALNAEYKETRTNEKVEMMDLNDRFASYIEKVRFLEQQNKVLAAELNQIRGKEPTRLGDIYQQELRELRKQVDQLSTAKARTDIERDNLAQDLGNLRQKLEDEINLRLEAENNLHSYRQIGTPPDNLHSYRQVSTCTPTDPNPNPNLHSYRQVSTCTPTDPNPNPNLHSYRQDVDEAALNRVELERKIEALQEEINFLKKIHDEELREILEQVSSQQVHVDMDMSKPDLTTALRDIRTQYEAMASSNMQETEEWYRSKFSDMTDAANRNGEALRQAKQEANEYRRQIQVMTCDLEALRGSTFQFGEKNETCTKKPQRNNNIYIASYTLTTNIQTPCKSVLKTNPDVINDRKFLIANAQMKNCAIIYCNDGFCEMFEYSRAEIMQQPCTCEFLAGPGTLKTAVAELAQALLGSEERKVEVLYYTKGGACLPCLVDVVPVKNEEGAVIMFILNFEVLQGRSASKGGLRHKLEQSWIRAGQSRRLRLKLPSLRSIALRRTSLSTEQFDGVVVDYLEPCSEEVPLKEFRIPSKESCTQSETEALIEQDRQPEPMSHSSPKRAPNRLDPDTPFNTGSLSRTHSRDSVRSLRRASSLDDIDAIRGGCAPNAFKPSLLNSTSDSDLMRYRTIHKIPHITLNFGDLGAEKLRPASATEIEIIAASKLKDRTQNVTEKVTQVLSLGADVLPEYKLQAPRIHKWTILHYSPFKAVWDWLILLLVIYTAVFTPYSAAFLLNEQEEELRRRCGYTCNPLNVVDLIVDIMFIIDILINFRTTYVNIHDEVVSQPGRIAVHYFKGWFLIDITTTLIGLLKTARLLRLVRVARKLDRYSEYGAAVLFLLMCTFALIAHWLACIWYAIGNVERPYMVHKIGWLDGLADQIGKPYNDSNASSGPSIKDKYVTALYFTFSSLTSVGFGNVSPNTNSEKIFSICVMLIGSLMYASIFGNVSAIIQRLYSGTARYHTQMLRVKEFIRFHQIPSSLRQRLEEYFQHAWSYTNGIDMNAGFPECLQADICLHLNRTLLQNCKAFRGASKGCLRALAMRFKTTHAPPGDTLVHYGDVLTALYFISRGSIEILRDDVVVAILGKHDTFGEPISLYARPGKSNSDVHALTYCDLHKIHRDYVIFKKDYGCDELGRDGCVTEALLYQADRIIHSLPSEDSDCGYRRPRRRRNSLHRRNRPDGMDREDSHPDQSCPQLPNHRGAVPRQPWEELCSSPSPCSESSEDEMKPLGQSKGELYPPRSDNQDYHPTMVNLLTPSSNTALEQGPPYTAAPLNMPSLFTYWPERRPSQYSESQRRSSSVQAAYRPLACTEDRPSKLESRLELLQTQLNRLESRMTTDISVILQLLQRQMAPVPPAYSDVSPSTRPPALYCPGAKVMHTTQPVAPVQVDNLASPLQSPDSDKFNLKSRDSLSSGIQLPTVASDETMLIYPEPEQAAHGLGPPRPLVMMGPSGLYSSIRFPSLPEHLETSTGLAEIQRHVSDPLLPGS</sequence>
<dbReference type="InterPro" id="IPR050818">
    <property type="entry name" value="KCNH_animal-type"/>
</dbReference>
<evidence type="ECO:0000256" key="1">
    <source>
        <dbReference type="ARBA" id="ARBA00004651"/>
    </source>
</evidence>
<evidence type="ECO:0000256" key="18">
    <source>
        <dbReference type="SAM" id="Phobius"/>
    </source>
</evidence>
<dbReference type="InterPro" id="IPR003967">
    <property type="entry name" value="K_chnl_volt-dep_ERG"/>
</dbReference>
<dbReference type="GO" id="GO:0060307">
    <property type="term" value="P:regulation of ventricular cardiac muscle cell membrane repolarization"/>
    <property type="evidence" value="ECO:0007669"/>
    <property type="project" value="TreeGrafter"/>
</dbReference>
<dbReference type="Pfam" id="PF13426">
    <property type="entry name" value="PAS_9"/>
    <property type="match status" value="1"/>
</dbReference>
<keyword evidence="9" id="KW-0630">Potassium</keyword>
<keyword evidence="7" id="KW-0631">Potassium channel</keyword>
<comment type="subcellular location">
    <subcellularLocation>
        <location evidence="1">Cell membrane</location>
        <topology evidence="1">Multi-pass membrane protein</topology>
    </subcellularLocation>
</comment>
<evidence type="ECO:0000259" key="19">
    <source>
        <dbReference type="PROSITE" id="PS50042"/>
    </source>
</evidence>
<evidence type="ECO:0000256" key="4">
    <source>
        <dbReference type="ARBA" id="ARBA00022538"/>
    </source>
</evidence>
<proteinExistence type="predicted"/>
<dbReference type="Pfam" id="PF04732">
    <property type="entry name" value="Filament_head"/>
    <property type="match status" value="1"/>
</dbReference>
<keyword evidence="13 18" id="KW-0472">Membrane</keyword>
<keyword evidence="14" id="KW-0407">Ion channel</keyword>
<dbReference type="GO" id="GO:0034702">
    <property type="term" value="C:monoatomic ion channel complex"/>
    <property type="evidence" value="ECO:0007669"/>
    <property type="project" value="UniProtKB-KW"/>
</dbReference>
<evidence type="ECO:0000256" key="12">
    <source>
        <dbReference type="ARBA" id="ARBA00023065"/>
    </source>
</evidence>
<dbReference type="InterPro" id="IPR000014">
    <property type="entry name" value="PAS"/>
</dbReference>
<feature type="compositionally biased region" description="Basic and acidic residues" evidence="17">
    <location>
        <begin position="1244"/>
        <end position="1255"/>
    </location>
</feature>
<dbReference type="Gene3D" id="1.20.5.500">
    <property type="entry name" value="Single helix bin"/>
    <property type="match status" value="1"/>
</dbReference>
<name>A0A662YRE9_ACIRT</name>
<dbReference type="CDD" id="cd00038">
    <property type="entry name" value="CAP_ED"/>
    <property type="match status" value="1"/>
</dbReference>
<evidence type="ECO:0000256" key="7">
    <source>
        <dbReference type="ARBA" id="ARBA00022826"/>
    </source>
</evidence>
<evidence type="ECO:0000256" key="16">
    <source>
        <dbReference type="SAM" id="Coils"/>
    </source>
</evidence>
<dbReference type="InterPro" id="IPR000595">
    <property type="entry name" value="cNMP-bd_dom"/>
</dbReference>
<evidence type="ECO:0000256" key="14">
    <source>
        <dbReference type="ARBA" id="ARBA00023303"/>
    </source>
</evidence>
<feature type="compositionally biased region" description="Basic residues" evidence="17">
    <location>
        <begin position="1230"/>
        <end position="1243"/>
    </location>
</feature>
<keyword evidence="2" id="KW-0813">Transport</keyword>
<evidence type="ECO:0000256" key="15">
    <source>
        <dbReference type="ARBA" id="ARBA00034430"/>
    </source>
</evidence>
<dbReference type="CDD" id="cd00130">
    <property type="entry name" value="PAS"/>
    <property type="match status" value="1"/>
</dbReference>
<gene>
    <name evidence="21" type="ORF">EOD39_12024</name>
</gene>
<feature type="domain" description="Cyclic nucleotide-binding" evidence="19">
    <location>
        <begin position="1092"/>
        <end position="1186"/>
    </location>
</feature>
<dbReference type="SMART" id="SM00100">
    <property type="entry name" value="cNMP"/>
    <property type="match status" value="1"/>
</dbReference>
<dbReference type="EMBL" id="SCEB01000450">
    <property type="protein sequence ID" value="RXM99157.1"/>
    <property type="molecule type" value="Genomic_DNA"/>
</dbReference>
<dbReference type="Pfam" id="PF00520">
    <property type="entry name" value="Ion_trans"/>
    <property type="match status" value="1"/>
</dbReference>
<dbReference type="PROSITE" id="PS51842">
    <property type="entry name" value="IF_ROD_2"/>
    <property type="match status" value="1"/>
</dbReference>
<dbReference type="SUPFAM" id="SSF51206">
    <property type="entry name" value="cAMP-binding domain-like"/>
    <property type="match status" value="1"/>
</dbReference>
<dbReference type="Gene3D" id="1.10.287.70">
    <property type="match status" value="1"/>
</dbReference>
<evidence type="ECO:0000256" key="9">
    <source>
        <dbReference type="ARBA" id="ARBA00022958"/>
    </source>
</evidence>